<proteinExistence type="predicted"/>
<comment type="caution">
    <text evidence="5">The sequence shown here is derived from an EMBL/GenBank/DDBJ whole genome shotgun (WGS) entry which is preliminary data.</text>
</comment>
<dbReference type="PRINTS" id="PR00778">
    <property type="entry name" value="HTHARSR"/>
</dbReference>
<dbReference type="InterPro" id="IPR036388">
    <property type="entry name" value="WH-like_DNA-bd_sf"/>
</dbReference>
<evidence type="ECO:0000256" key="1">
    <source>
        <dbReference type="ARBA" id="ARBA00023015"/>
    </source>
</evidence>
<name>A0A1L9NUJ5_9RHOB</name>
<dbReference type="PANTHER" id="PTHR43132:SF2">
    <property type="entry name" value="ARSENICAL RESISTANCE OPERON REPRESSOR ARSR-RELATED"/>
    <property type="match status" value="1"/>
</dbReference>
<dbReference type="OrthoDB" id="9804742at2"/>
<feature type="domain" description="HTH arsR-type" evidence="4">
    <location>
        <begin position="1"/>
        <end position="95"/>
    </location>
</feature>
<keyword evidence="6" id="KW-1185">Reference proteome</keyword>
<dbReference type="PROSITE" id="PS50987">
    <property type="entry name" value="HTH_ARSR_2"/>
    <property type="match status" value="1"/>
</dbReference>
<protein>
    <submittedName>
        <fullName evidence="5">Putative HTH-type transcriptional regulator YgaV</fullName>
    </submittedName>
</protein>
<dbReference type="NCBIfam" id="NF033788">
    <property type="entry name" value="HTH_metalloreg"/>
    <property type="match status" value="1"/>
</dbReference>
<dbReference type="InterPro" id="IPR011991">
    <property type="entry name" value="ArsR-like_HTH"/>
</dbReference>
<gene>
    <name evidence="5" type="primary">ygaV</name>
    <name evidence="5" type="ORF">PFRI_29020</name>
</gene>
<evidence type="ECO:0000313" key="5">
    <source>
        <dbReference type="EMBL" id="OJI92901.1"/>
    </source>
</evidence>
<dbReference type="Gene3D" id="1.10.10.10">
    <property type="entry name" value="Winged helix-like DNA-binding domain superfamily/Winged helix DNA-binding domain"/>
    <property type="match status" value="1"/>
</dbReference>
<sequence>MNEEDAATLFNALSNADRLKVIRALVVAGPNGLNAGDIAQSVGASPSRASFHLSALTDAGILTRERQARSLIYTINFARIGELMTFLLEDCCAGSPELKACCAVLR</sequence>
<organism evidence="5 6">
    <name type="scientific">Planktotalea frisia</name>
    <dbReference type="NCBI Taxonomy" id="696762"/>
    <lineage>
        <taxon>Bacteria</taxon>
        <taxon>Pseudomonadati</taxon>
        <taxon>Pseudomonadota</taxon>
        <taxon>Alphaproteobacteria</taxon>
        <taxon>Rhodobacterales</taxon>
        <taxon>Paracoccaceae</taxon>
        <taxon>Planktotalea</taxon>
    </lineage>
</organism>
<dbReference type="GO" id="GO:0003700">
    <property type="term" value="F:DNA-binding transcription factor activity"/>
    <property type="evidence" value="ECO:0007669"/>
    <property type="project" value="InterPro"/>
</dbReference>
<accession>A0A1L9NUJ5</accession>
<dbReference type="Pfam" id="PF12840">
    <property type="entry name" value="HTH_20"/>
    <property type="match status" value="1"/>
</dbReference>
<evidence type="ECO:0000256" key="2">
    <source>
        <dbReference type="ARBA" id="ARBA00023125"/>
    </source>
</evidence>
<dbReference type="Proteomes" id="UP000184514">
    <property type="component" value="Unassembled WGS sequence"/>
</dbReference>
<dbReference type="InterPro" id="IPR036390">
    <property type="entry name" value="WH_DNA-bd_sf"/>
</dbReference>
<keyword evidence="3" id="KW-0804">Transcription</keyword>
<keyword evidence="1" id="KW-0805">Transcription regulation</keyword>
<reference evidence="5 6" key="1">
    <citation type="submission" date="2016-10" db="EMBL/GenBank/DDBJ databases">
        <title>Genome sequence of Planktotalea frisia SH6-1.</title>
        <authorList>
            <person name="Poehlein A."/>
            <person name="Bakenhus I."/>
            <person name="Voget S."/>
            <person name="Brinkhoff T."/>
            <person name="Simon M."/>
        </authorList>
    </citation>
    <scope>NUCLEOTIDE SEQUENCE [LARGE SCALE GENOMIC DNA]</scope>
    <source>
        <strain evidence="5 6">SH6-1</strain>
    </source>
</reference>
<dbReference type="InterPro" id="IPR051011">
    <property type="entry name" value="Metal_resp_trans_reg"/>
</dbReference>
<dbReference type="SUPFAM" id="SSF46785">
    <property type="entry name" value="Winged helix' DNA-binding domain"/>
    <property type="match status" value="1"/>
</dbReference>
<dbReference type="RefSeq" id="WP_072631427.1">
    <property type="nucleotide sequence ID" value="NZ_MLCB01000162.1"/>
</dbReference>
<dbReference type="PANTHER" id="PTHR43132">
    <property type="entry name" value="ARSENICAL RESISTANCE OPERON REPRESSOR ARSR-RELATED"/>
    <property type="match status" value="1"/>
</dbReference>
<dbReference type="InterPro" id="IPR001845">
    <property type="entry name" value="HTH_ArsR_DNA-bd_dom"/>
</dbReference>
<evidence type="ECO:0000259" key="4">
    <source>
        <dbReference type="PROSITE" id="PS50987"/>
    </source>
</evidence>
<evidence type="ECO:0000256" key="3">
    <source>
        <dbReference type="ARBA" id="ARBA00023163"/>
    </source>
</evidence>
<dbReference type="CDD" id="cd00090">
    <property type="entry name" value="HTH_ARSR"/>
    <property type="match status" value="1"/>
</dbReference>
<dbReference type="GO" id="GO:0003677">
    <property type="term" value="F:DNA binding"/>
    <property type="evidence" value="ECO:0007669"/>
    <property type="project" value="UniProtKB-KW"/>
</dbReference>
<keyword evidence="2" id="KW-0238">DNA-binding</keyword>
<dbReference type="SMART" id="SM00418">
    <property type="entry name" value="HTH_ARSR"/>
    <property type="match status" value="1"/>
</dbReference>
<dbReference type="AlphaFoldDB" id="A0A1L9NUJ5"/>
<evidence type="ECO:0000313" key="6">
    <source>
        <dbReference type="Proteomes" id="UP000184514"/>
    </source>
</evidence>
<dbReference type="EMBL" id="MLCB01000162">
    <property type="protein sequence ID" value="OJI92901.1"/>
    <property type="molecule type" value="Genomic_DNA"/>
</dbReference>